<keyword evidence="1" id="KW-0175">Coiled coil</keyword>
<sequence length="326" mass="37334">MRNFHSEDDWIRCSSLANDPDSLPVEMENIPKTDHANEYALPTDQLSVSCNAKRALYDRYERERKAADAEIRSLADQLYFRRPGCDYRKKVHPHNSQDGIAERFDLARFDETLTKFAKLKAFIHKPLALSAEPWVTDWQGIRLDPYTIDNAYDEDCRKDDDREAFHLSCALRALGWAKPSLTNFTSVTLHVEGPAFWGPHRLQRLWTGKGHDEIRSLREISNDAVEADADASMISQIDTKIEEFTRQLVLMENAVQGLSHLDCSVSDDEENGGLFTAAGPLFEYLRVGSNLRRVRLAFGWMVDGHVLPELWTLLRGQRSRSLSFSF</sequence>
<dbReference type="AlphaFoldDB" id="A0A9P4WFV3"/>
<dbReference type="OrthoDB" id="3739674at2759"/>
<evidence type="ECO:0000256" key="1">
    <source>
        <dbReference type="SAM" id="Coils"/>
    </source>
</evidence>
<keyword evidence="3" id="KW-1185">Reference proteome</keyword>
<dbReference type="EMBL" id="SWKV01000177">
    <property type="protein sequence ID" value="KAF3031230.1"/>
    <property type="molecule type" value="Genomic_DNA"/>
</dbReference>
<accession>A0A9P4WFV3</accession>
<comment type="caution">
    <text evidence="2">The sequence shown here is derived from an EMBL/GenBank/DDBJ whole genome shotgun (WGS) entry which is preliminary data.</text>
</comment>
<dbReference type="Proteomes" id="UP000758155">
    <property type="component" value="Unassembled WGS sequence"/>
</dbReference>
<organism evidence="2 3">
    <name type="scientific">Didymella heteroderae</name>
    <dbReference type="NCBI Taxonomy" id="1769908"/>
    <lineage>
        <taxon>Eukaryota</taxon>
        <taxon>Fungi</taxon>
        <taxon>Dikarya</taxon>
        <taxon>Ascomycota</taxon>
        <taxon>Pezizomycotina</taxon>
        <taxon>Dothideomycetes</taxon>
        <taxon>Pleosporomycetidae</taxon>
        <taxon>Pleosporales</taxon>
        <taxon>Pleosporineae</taxon>
        <taxon>Didymellaceae</taxon>
        <taxon>Didymella</taxon>
    </lineage>
</organism>
<feature type="coiled-coil region" evidence="1">
    <location>
        <begin position="50"/>
        <end position="77"/>
    </location>
</feature>
<gene>
    <name evidence="2" type="ORF">E8E12_000644</name>
</gene>
<evidence type="ECO:0000313" key="2">
    <source>
        <dbReference type="EMBL" id="KAF3031230.1"/>
    </source>
</evidence>
<reference evidence="2" key="1">
    <citation type="submission" date="2019-04" db="EMBL/GenBank/DDBJ databases">
        <title>Sequencing of skin fungus with MAO and IRED activity.</title>
        <authorList>
            <person name="Marsaioli A.J."/>
            <person name="Bonatto J.M.C."/>
            <person name="Reis Junior O."/>
        </authorList>
    </citation>
    <scope>NUCLEOTIDE SEQUENCE</scope>
    <source>
        <strain evidence="2">28M1</strain>
    </source>
</reference>
<protein>
    <submittedName>
        <fullName evidence="2">Uncharacterized protein</fullName>
    </submittedName>
</protein>
<evidence type="ECO:0000313" key="3">
    <source>
        <dbReference type="Proteomes" id="UP000758155"/>
    </source>
</evidence>
<name>A0A9P4WFV3_9PLEO</name>
<proteinExistence type="predicted"/>